<sequence length="90" mass="10260">MTITTNRISDQERQASRVIKRLRHYGCKVVVALKTPRGVIINIEQPTPEMKARAIEIKQTLNGVYSTVYTMQFDGCTVNWKQGDVPCLLH</sequence>
<dbReference type="RefSeq" id="WP_141179948.1">
    <property type="nucleotide sequence ID" value="NZ_CP041202.1"/>
</dbReference>
<proteinExistence type="predicted"/>
<gene>
    <name evidence="1" type="ORF">HKB16_13975</name>
</gene>
<name>A0A7Y0XCN6_VIBPH</name>
<dbReference type="AlphaFoldDB" id="A0A7Y0XCN6"/>
<evidence type="ECO:0000313" key="1">
    <source>
        <dbReference type="EMBL" id="NMU83991.1"/>
    </source>
</evidence>
<dbReference type="EMBL" id="JABCLB010001328">
    <property type="protein sequence ID" value="NMU83991.1"/>
    <property type="molecule type" value="Genomic_DNA"/>
</dbReference>
<comment type="caution">
    <text evidence="1">The sequence shown here is derived from an EMBL/GenBank/DDBJ whole genome shotgun (WGS) entry which is preliminary data.</text>
</comment>
<accession>A0A7Y0XCN6</accession>
<evidence type="ECO:0000313" key="2">
    <source>
        <dbReference type="Proteomes" id="UP000518904"/>
    </source>
</evidence>
<organism evidence="1 2">
    <name type="scientific">Vibrio parahaemolyticus</name>
    <dbReference type="NCBI Taxonomy" id="670"/>
    <lineage>
        <taxon>Bacteria</taxon>
        <taxon>Pseudomonadati</taxon>
        <taxon>Pseudomonadota</taxon>
        <taxon>Gammaproteobacteria</taxon>
        <taxon>Vibrionales</taxon>
        <taxon>Vibrionaceae</taxon>
        <taxon>Vibrio</taxon>
    </lineage>
</organism>
<reference evidence="1 2" key="1">
    <citation type="submission" date="2020-04" db="EMBL/GenBank/DDBJ databases">
        <title>Whole-genome sequencing of Vibrio spp. from China reveals different genetic environments of blaCTX-M-14 among diverse lineages.</title>
        <authorList>
            <person name="Zheng Z."/>
            <person name="Ye L."/>
            <person name="Chen S."/>
        </authorList>
    </citation>
    <scope>NUCLEOTIDE SEQUENCE [LARGE SCALE GENOMIC DNA]</scope>
    <source>
        <strain evidence="1 2">Vb0551</strain>
    </source>
</reference>
<dbReference type="Proteomes" id="UP000518904">
    <property type="component" value="Unassembled WGS sequence"/>
</dbReference>
<protein>
    <submittedName>
        <fullName evidence="1">Uncharacterized protein</fullName>
    </submittedName>
</protein>